<name>A0ABQ5IZ23_9ASTR</name>
<evidence type="ECO:0008006" key="3">
    <source>
        <dbReference type="Google" id="ProtNLM"/>
    </source>
</evidence>
<reference evidence="1" key="2">
    <citation type="submission" date="2022-01" db="EMBL/GenBank/DDBJ databases">
        <authorList>
            <person name="Yamashiro T."/>
            <person name="Shiraishi A."/>
            <person name="Satake H."/>
            <person name="Nakayama K."/>
        </authorList>
    </citation>
    <scope>NUCLEOTIDE SEQUENCE</scope>
</reference>
<evidence type="ECO:0000313" key="2">
    <source>
        <dbReference type="Proteomes" id="UP001151760"/>
    </source>
</evidence>
<sequence>MGEPTMKEYMTKTQDDYGLGIARPKFDEKARFELKGQFLKELRENTFSGTNGEDAVDHIEKFLEIVNSFTTPNETANQLLLHIFPITLTGHASKWFRDELDGSITTWVDLTEKFFDKYYLPSRTGRKKEVNEIDTDVECDPTNIKFAIWMASKFSNHLSDLEGKNVDKENEIAELFRIEAGIFHFETPLCKAFKDFNYLILIDMPWVADRPWLDYGPWMEPCDDIEHVCKSICFKNRHAKWPTCNWKKDGSCNRGDLPRMTWIGNMIYFEDYEWYEELEDGELKDEALNNKSILEGLMKVEKESRANNNDEIKENRECLDEHESMENKDNDIGDLGDYLILSEGPYFVNDEEDEKSKERRPPEEYVAIKEHEFDIWVRTKANVSHVYQDIFRKKDEG</sequence>
<comment type="caution">
    <text evidence="1">The sequence shown here is derived from an EMBL/GenBank/DDBJ whole genome shotgun (WGS) entry which is preliminary data.</text>
</comment>
<dbReference type="Proteomes" id="UP001151760">
    <property type="component" value="Unassembled WGS sequence"/>
</dbReference>
<organism evidence="1 2">
    <name type="scientific">Tanacetum coccineum</name>
    <dbReference type="NCBI Taxonomy" id="301880"/>
    <lineage>
        <taxon>Eukaryota</taxon>
        <taxon>Viridiplantae</taxon>
        <taxon>Streptophyta</taxon>
        <taxon>Embryophyta</taxon>
        <taxon>Tracheophyta</taxon>
        <taxon>Spermatophyta</taxon>
        <taxon>Magnoliopsida</taxon>
        <taxon>eudicotyledons</taxon>
        <taxon>Gunneridae</taxon>
        <taxon>Pentapetalae</taxon>
        <taxon>asterids</taxon>
        <taxon>campanulids</taxon>
        <taxon>Asterales</taxon>
        <taxon>Asteraceae</taxon>
        <taxon>Asteroideae</taxon>
        <taxon>Anthemideae</taxon>
        <taxon>Anthemidinae</taxon>
        <taxon>Tanacetum</taxon>
    </lineage>
</organism>
<keyword evidence="2" id="KW-1185">Reference proteome</keyword>
<dbReference type="EMBL" id="BQNB010021320">
    <property type="protein sequence ID" value="GJU05136.1"/>
    <property type="molecule type" value="Genomic_DNA"/>
</dbReference>
<evidence type="ECO:0000313" key="1">
    <source>
        <dbReference type="EMBL" id="GJU05136.1"/>
    </source>
</evidence>
<protein>
    <recommendedName>
        <fullName evidence="3">Retrotransposon gag domain-containing protein</fullName>
    </recommendedName>
</protein>
<accession>A0ABQ5IZ23</accession>
<dbReference type="PANTHER" id="PTHR33223">
    <property type="entry name" value="CCHC-TYPE DOMAIN-CONTAINING PROTEIN"/>
    <property type="match status" value="1"/>
</dbReference>
<dbReference type="PANTHER" id="PTHR33223:SF11">
    <property type="entry name" value="ELEMENT PROTEIN, PUTATIVE-RELATED"/>
    <property type="match status" value="1"/>
</dbReference>
<gene>
    <name evidence="1" type="ORF">Tco_1121566</name>
</gene>
<reference evidence="1" key="1">
    <citation type="journal article" date="2022" name="Int. J. Mol. Sci.">
        <title>Draft Genome of Tanacetum Coccineum: Genomic Comparison of Closely Related Tanacetum-Family Plants.</title>
        <authorList>
            <person name="Yamashiro T."/>
            <person name="Shiraishi A."/>
            <person name="Nakayama K."/>
            <person name="Satake H."/>
        </authorList>
    </citation>
    <scope>NUCLEOTIDE SEQUENCE</scope>
</reference>
<proteinExistence type="predicted"/>